<evidence type="ECO:0000313" key="3">
    <source>
        <dbReference type="Proteomes" id="UP001066276"/>
    </source>
</evidence>
<gene>
    <name evidence="2" type="ORF">NDU88_008995</name>
</gene>
<dbReference type="EMBL" id="JANPWB010000009">
    <property type="protein sequence ID" value="KAJ1156271.1"/>
    <property type="molecule type" value="Genomic_DNA"/>
</dbReference>
<name>A0AAV7RUU7_PLEWA</name>
<organism evidence="2 3">
    <name type="scientific">Pleurodeles waltl</name>
    <name type="common">Iberian ribbed newt</name>
    <dbReference type="NCBI Taxonomy" id="8319"/>
    <lineage>
        <taxon>Eukaryota</taxon>
        <taxon>Metazoa</taxon>
        <taxon>Chordata</taxon>
        <taxon>Craniata</taxon>
        <taxon>Vertebrata</taxon>
        <taxon>Euteleostomi</taxon>
        <taxon>Amphibia</taxon>
        <taxon>Batrachia</taxon>
        <taxon>Caudata</taxon>
        <taxon>Salamandroidea</taxon>
        <taxon>Salamandridae</taxon>
        <taxon>Pleurodelinae</taxon>
        <taxon>Pleurodeles</taxon>
    </lineage>
</organism>
<protein>
    <submittedName>
        <fullName evidence="2">Uncharacterized protein</fullName>
    </submittedName>
</protein>
<keyword evidence="3" id="KW-1185">Reference proteome</keyword>
<feature type="region of interest" description="Disordered" evidence="1">
    <location>
        <begin position="26"/>
        <end position="52"/>
    </location>
</feature>
<dbReference type="Proteomes" id="UP001066276">
    <property type="component" value="Chromosome 5"/>
</dbReference>
<accession>A0AAV7RUU7</accession>
<evidence type="ECO:0000256" key="1">
    <source>
        <dbReference type="SAM" id="MobiDB-lite"/>
    </source>
</evidence>
<sequence length="179" mass="18831">MVIRGALPRLCPGTPVGVPTHRIAQQPGVRAHSVRTSASPALRSAQDKNTSAFLSPTKKRFVSQSSTHISFPIDGKVRTNGSVSGRVLPSYHLSLQEAAVPTRSTPATDKDSSVRPPGGGDRGIGSPVIEAITTGSPSDTSCIAPEKGIVTSRTRMFHEAARTSHKHLTVPVLCHESLG</sequence>
<dbReference type="AlphaFoldDB" id="A0AAV7RUU7"/>
<feature type="region of interest" description="Disordered" evidence="1">
    <location>
        <begin position="98"/>
        <end position="126"/>
    </location>
</feature>
<proteinExistence type="predicted"/>
<reference evidence="2" key="1">
    <citation type="journal article" date="2022" name="bioRxiv">
        <title>Sequencing and chromosome-scale assembly of the giantPleurodeles waltlgenome.</title>
        <authorList>
            <person name="Brown T."/>
            <person name="Elewa A."/>
            <person name="Iarovenko S."/>
            <person name="Subramanian E."/>
            <person name="Araus A.J."/>
            <person name="Petzold A."/>
            <person name="Susuki M."/>
            <person name="Suzuki K.-i.T."/>
            <person name="Hayashi T."/>
            <person name="Toyoda A."/>
            <person name="Oliveira C."/>
            <person name="Osipova E."/>
            <person name="Leigh N.D."/>
            <person name="Simon A."/>
            <person name="Yun M.H."/>
        </authorList>
    </citation>
    <scope>NUCLEOTIDE SEQUENCE</scope>
    <source>
        <strain evidence="2">20211129_DDA</strain>
        <tissue evidence="2">Liver</tissue>
    </source>
</reference>
<comment type="caution">
    <text evidence="2">The sequence shown here is derived from an EMBL/GenBank/DDBJ whole genome shotgun (WGS) entry which is preliminary data.</text>
</comment>
<evidence type="ECO:0000313" key="2">
    <source>
        <dbReference type="EMBL" id="KAJ1156271.1"/>
    </source>
</evidence>